<evidence type="ECO:0000313" key="3">
    <source>
        <dbReference type="Proteomes" id="UP001630127"/>
    </source>
</evidence>
<comment type="caution">
    <text evidence="2">The sequence shown here is derived from an EMBL/GenBank/DDBJ whole genome shotgun (WGS) entry which is preliminary data.</text>
</comment>
<dbReference type="Proteomes" id="UP001630127">
    <property type="component" value="Unassembled WGS sequence"/>
</dbReference>
<accession>A0ABD2YZ91</accession>
<dbReference type="EMBL" id="JBJUIK010000012">
    <property type="protein sequence ID" value="KAL3511522.1"/>
    <property type="molecule type" value="Genomic_DNA"/>
</dbReference>
<keyword evidence="1" id="KW-0472">Membrane</keyword>
<reference evidence="2 3" key="1">
    <citation type="submission" date="2024-11" db="EMBL/GenBank/DDBJ databases">
        <title>A near-complete genome assembly of Cinchona calisaya.</title>
        <authorList>
            <person name="Lian D.C."/>
            <person name="Zhao X.W."/>
            <person name="Wei L."/>
        </authorList>
    </citation>
    <scope>NUCLEOTIDE SEQUENCE [LARGE SCALE GENOMIC DNA]</scope>
    <source>
        <tissue evidence="2">Nenye</tissue>
    </source>
</reference>
<keyword evidence="1" id="KW-0812">Transmembrane</keyword>
<feature type="transmembrane region" description="Helical" evidence="1">
    <location>
        <begin position="63"/>
        <end position="83"/>
    </location>
</feature>
<feature type="transmembrane region" description="Helical" evidence="1">
    <location>
        <begin position="36"/>
        <end position="57"/>
    </location>
</feature>
<gene>
    <name evidence="2" type="ORF">ACH5RR_030923</name>
</gene>
<keyword evidence="1" id="KW-1133">Transmembrane helix</keyword>
<organism evidence="2 3">
    <name type="scientific">Cinchona calisaya</name>
    <dbReference type="NCBI Taxonomy" id="153742"/>
    <lineage>
        <taxon>Eukaryota</taxon>
        <taxon>Viridiplantae</taxon>
        <taxon>Streptophyta</taxon>
        <taxon>Embryophyta</taxon>
        <taxon>Tracheophyta</taxon>
        <taxon>Spermatophyta</taxon>
        <taxon>Magnoliopsida</taxon>
        <taxon>eudicotyledons</taxon>
        <taxon>Gunneridae</taxon>
        <taxon>Pentapetalae</taxon>
        <taxon>asterids</taxon>
        <taxon>lamiids</taxon>
        <taxon>Gentianales</taxon>
        <taxon>Rubiaceae</taxon>
        <taxon>Cinchonoideae</taxon>
        <taxon>Cinchoneae</taxon>
        <taxon>Cinchona</taxon>
    </lineage>
</organism>
<evidence type="ECO:0000256" key="1">
    <source>
        <dbReference type="SAM" id="Phobius"/>
    </source>
</evidence>
<proteinExistence type="predicted"/>
<evidence type="ECO:0000313" key="2">
    <source>
        <dbReference type="EMBL" id="KAL3511522.1"/>
    </source>
</evidence>
<evidence type="ECO:0008006" key="4">
    <source>
        <dbReference type="Google" id="ProtNLM"/>
    </source>
</evidence>
<keyword evidence="3" id="KW-1185">Reference proteome</keyword>
<feature type="transmembrane region" description="Helical" evidence="1">
    <location>
        <begin position="95"/>
        <end position="118"/>
    </location>
</feature>
<dbReference type="AlphaFoldDB" id="A0ABD2YZ91"/>
<sequence length="196" mass="22241">MMECLSRDLSSSMFSSHEMDFGVAIVHPDRRDNAVVFYRLEANMIVASLLALFGVFMSVNIGLFSYFFLWTFLLMACCCHRFLSSKLQASFSTCHILHASLAPLIAILLYVLSVNLYYQMDSGCQKHYSSFKAQQQKNKTLLLMNMLRSRVQHKDAALEQLRWPNARIVNDPMKIAFNPLCNGVGLKDVHTVATTS</sequence>
<protein>
    <recommendedName>
        <fullName evidence="4">PRA1 family protein</fullName>
    </recommendedName>
</protein>
<name>A0ABD2YZ91_9GENT</name>